<evidence type="ECO:0000256" key="4">
    <source>
        <dbReference type="ARBA" id="ARBA00022605"/>
    </source>
</evidence>
<keyword evidence="4 8" id="KW-0028">Amino-acid biosynthesis</keyword>
<dbReference type="PANTHER" id="PTHR21039">
    <property type="entry name" value="HISTIDINOL PHOSPHATASE-RELATED"/>
    <property type="match status" value="1"/>
</dbReference>
<dbReference type="NCBIfam" id="TIGR01856">
    <property type="entry name" value="hisJ_fam"/>
    <property type="match status" value="1"/>
</dbReference>
<keyword evidence="6 8" id="KW-0368">Histidine biosynthesis</keyword>
<comment type="pathway">
    <text evidence="1 8">Amino-acid biosynthesis; L-histidine biosynthesis; L-histidine from 5-phospho-alpha-D-ribose 1-diphosphate: step 8/9.</text>
</comment>
<keyword evidence="5 8" id="KW-0378">Hydrolase</keyword>
<protein>
    <recommendedName>
        <fullName evidence="3 8">Histidinol-phosphatase</fullName>
        <shortName evidence="8">HolPase</shortName>
        <ecNumber evidence="3 8">3.1.3.15</ecNumber>
    </recommendedName>
</protein>
<dbReference type="InterPro" id="IPR010140">
    <property type="entry name" value="Histidinol_P_phosphatase_HisJ"/>
</dbReference>
<keyword evidence="11" id="KW-1185">Reference proteome</keyword>
<dbReference type="STRING" id="1423803.FD13_GL000014"/>
<comment type="catalytic activity">
    <reaction evidence="7 8">
        <text>L-histidinol phosphate + H2O = L-histidinol + phosphate</text>
        <dbReference type="Rhea" id="RHEA:14465"/>
        <dbReference type="ChEBI" id="CHEBI:15377"/>
        <dbReference type="ChEBI" id="CHEBI:43474"/>
        <dbReference type="ChEBI" id="CHEBI:57699"/>
        <dbReference type="ChEBI" id="CHEBI:57980"/>
        <dbReference type="EC" id="3.1.3.15"/>
    </reaction>
</comment>
<evidence type="ECO:0000259" key="9">
    <source>
        <dbReference type="Pfam" id="PF02811"/>
    </source>
</evidence>
<dbReference type="PANTHER" id="PTHR21039:SF0">
    <property type="entry name" value="HISTIDINOL-PHOSPHATASE"/>
    <property type="match status" value="1"/>
</dbReference>
<dbReference type="RefSeq" id="WP_061775711.1">
    <property type="nucleotide sequence ID" value="NZ_AYZH01000001.1"/>
</dbReference>
<evidence type="ECO:0000256" key="6">
    <source>
        <dbReference type="ARBA" id="ARBA00023102"/>
    </source>
</evidence>
<dbReference type="EMBL" id="AYZH01000001">
    <property type="protein sequence ID" value="KRN03235.1"/>
    <property type="molecule type" value="Genomic_DNA"/>
</dbReference>
<dbReference type="Pfam" id="PF02811">
    <property type="entry name" value="PHP"/>
    <property type="match status" value="1"/>
</dbReference>
<dbReference type="SUPFAM" id="SSF89550">
    <property type="entry name" value="PHP domain-like"/>
    <property type="match status" value="1"/>
</dbReference>
<evidence type="ECO:0000256" key="1">
    <source>
        <dbReference type="ARBA" id="ARBA00004970"/>
    </source>
</evidence>
<dbReference type="PATRIC" id="fig|1423803.3.peg.13"/>
<dbReference type="Gene3D" id="3.20.20.140">
    <property type="entry name" value="Metal-dependent hydrolases"/>
    <property type="match status" value="1"/>
</dbReference>
<evidence type="ECO:0000256" key="3">
    <source>
        <dbReference type="ARBA" id="ARBA00013085"/>
    </source>
</evidence>
<dbReference type="GO" id="GO:0004401">
    <property type="term" value="F:histidinol-phosphatase activity"/>
    <property type="evidence" value="ECO:0007669"/>
    <property type="project" value="UniProtKB-UniRule"/>
</dbReference>
<sequence length="290" mass="32997">MLSRADLNAIDRRTWSGHNHTEFCPHGSGEDVEQFIRAAIQNGFKTYSITEHFPMPPEFYRQPTGSRHAIYTASMTAAELPTYFAKMKHLKEKYQAQIRLLVGFEIDYATEFTSWTDQQLALYGSQIDDAILSVHFLPTPSGLRAIDDTALDFRTGVLAAYDTPLQVANAYLEQVLAAVSWNSPLKPCRYGHIMLYRKWRNTFSPQTVWEDATTRDLLNTILDKVAEQHDLLDCNMAGLFRETETETTPTTPWLVAAKQRHIPLVFGADAHRVAAVAQGYNTYLEQQDYL</sequence>
<dbReference type="EC" id="3.1.3.15" evidence="3 8"/>
<organism evidence="10 11">
    <name type="scientific">Levilactobacillus senmaizukei DSM 21775 = NBRC 103853</name>
    <dbReference type="NCBI Taxonomy" id="1423803"/>
    <lineage>
        <taxon>Bacteria</taxon>
        <taxon>Bacillati</taxon>
        <taxon>Bacillota</taxon>
        <taxon>Bacilli</taxon>
        <taxon>Lactobacillales</taxon>
        <taxon>Lactobacillaceae</taxon>
        <taxon>Levilactobacillus</taxon>
    </lineage>
</organism>
<reference evidence="10 11" key="1">
    <citation type="journal article" date="2015" name="Genome Announc.">
        <title>Expanding the biotechnology potential of lactobacilli through comparative genomics of 213 strains and associated genera.</title>
        <authorList>
            <person name="Sun Z."/>
            <person name="Harris H.M."/>
            <person name="McCann A."/>
            <person name="Guo C."/>
            <person name="Argimon S."/>
            <person name="Zhang W."/>
            <person name="Yang X."/>
            <person name="Jeffery I.B."/>
            <person name="Cooney J.C."/>
            <person name="Kagawa T.F."/>
            <person name="Liu W."/>
            <person name="Song Y."/>
            <person name="Salvetti E."/>
            <person name="Wrobel A."/>
            <person name="Rasinkangas P."/>
            <person name="Parkhill J."/>
            <person name="Rea M.C."/>
            <person name="O'Sullivan O."/>
            <person name="Ritari J."/>
            <person name="Douillard F.P."/>
            <person name="Paul Ross R."/>
            <person name="Yang R."/>
            <person name="Briner A.E."/>
            <person name="Felis G.E."/>
            <person name="de Vos W.M."/>
            <person name="Barrangou R."/>
            <person name="Klaenhammer T.R."/>
            <person name="Caufield P.W."/>
            <person name="Cui Y."/>
            <person name="Zhang H."/>
            <person name="O'Toole P.W."/>
        </authorList>
    </citation>
    <scope>NUCLEOTIDE SEQUENCE [LARGE SCALE GENOMIC DNA]</scope>
    <source>
        <strain evidence="10 11">DSM 21775</strain>
    </source>
</reference>
<evidence type="ECO:0000313" key="11">
    <source>
        <dbReference type="Proteomes" id="UP000051589"/>
    </source>
</evidence>
<dbReference type="UniPathway" id="UPA00031">
    <property type="reaction ID" value="UER00013"/>
</dbReference>
<dbReference type="GO" id="GO:0005737">
    <property type="term" value="C:cytoplasm"/>
    <property type="evidence" value="ECO:0007669"/>
    <property type="project" value="TreeGrafter"/>
</dbReference>
<dbReference type="Proteomes" id="UP000051589">
    <property type="component" value="Unassembled WGS sequence"/>
</dbReference>
<dbReference type="AlphaFoldDB" id="A0A0R2DIJ1"/>
<name>A0A0R2DIJ1_9LACO</name>
<comment type="similarity">
    <text evidence="2 8">Belongs to the PHP hydrolase family. HisK subfamily.</text>
</comment>
<gene>
    <name evidence="10" type="ORF">FD13_GL000014</name>
</gene>
<dbReference type="OrthoDB" id="9775255at2"/>
<dbReference type="InterPro" id="IPR004013">
    <property type="entry name" value="PHP_dom"/>
</dbReference>
<proteinExistence type="inferred from homology"/>
<comment type="caution">
    <text evidence="10">The sequence shown here is derived from an EMBL/GenBank/DDBJ whole genome shotgun (WGS) entry which is preliminary data.</text>
</comment>
<evidence type="ECO:0000256" key="8">
    <source>
        <dbReference type="RuleBase" id="RU366003"/>
    </source>
</evidence>
<evidence type="ECO:0000313" key="10">
    <source>
        <dbReference type="EMBL" id="KRN03235.1"/>
    </source>
</evidence>
<dbReference type="InterPro" id="IPR016195">
    <property type="entry name" value="Pol/histidinol_Pase-like"/>
</dbReference>
<evidence type="ECO:0000256" key="7">
    <source>
        <dbReference type="ARBA" id="ARBA00049158"/>
    </source>
</evidence>
<feature type="domain" description="PHP" evidence="9">
    <location>
        <begin position="18"/>
        <end position="235"/>
    </location>
</feature>
<dbReference type="CDD" id="cd12110">
    <property type="entry name" value="PHP_HisPPase_Hisj_like"/>
    <property type="match status" value="1"/>
</dbReference>
<evidence type="ECO:0000256" key="5">
    <source>
        <dbReference type="ARBA" id="ARBA00022801"/>
    </source>
</evidence>
<accession>A0A0R2DIJ1</accession>
<evidence type="ECO:0000256" key="2">
    <source>
        <dbReference type="ARBA" id="ARBA00009152"/>
    </source>
</evidence>
<dbReference type="GO" id="GO:0000105">
    <property type="term" value="P:L-histidine biosynthetic process"/>
    <property type="evidence" value="ECO:0007669"/>
    <property type="project" value="UniProtKB-UniRule"/>
</dbReference>
<dbReference type="NCBIfam" id="NF005996">
    <property type="entry name" value="PRK08123.1"/>
    <property type="match status" value="1"/>
</dbReference>